<keyword evidence="1 2" id="KW-0807">Transducer</keyword>
<protein>
    <recommendedName>
        <fullName evidence="4">Methyl-accepting transducer domain-containing protein</fullName>
    </recommendedName>
</protein>
<evidence type="ECO:0000256" key="3">
    <source>
        <dbReference type="SAM" id="Coils"/>
    </source>
</evidence>
<organism evidence="5 6">
    <name type="scientific">Niallia endozanthoxylica</name>
    <dbReference type="NCBI Taxonomy" id="2036016"/>
    <lineage>
        <taxon>Bacteria</taxon>
        <taxon>Bacillati</taxon>
        <taxon>Bacillota</taxon>
        <taxon>Bacilli</taxon>
        <taxon>Bacillales</taxon>
        <taxon>Bacillaceae</taxon>
        <taxon>Niallia</taxon>
    </lineage>
</organism>
<dbReference type="GO" id="GO:0007165">
    <property type="term" value="P:signal transduction"/>
    <property type="evidence" value="ECO:0007669"/>
    <property type="project" value="UniProtKB-KW"/>
</dbReference>
<evidence type="ECO:0000313" key="5">
    <source>
        <dbReference type="EMBL" id="KAA9023637.1"/>
    </source>
</evidence>
<dbReference type="PANTHER" id="PTHR32089:SF112">
    <property type="entry name" value="LYSOZYME-LIKE PROTEIN-RELATED"/>
    <property type="match status" value="1"/>
</dbReference>
<proteinExistence type="predicted"/>
<evidence type="ECO:0000313" key="6">
    <source>
        <dbReference type="Proteomes" id="UP000326671"/>
    </source>
</evidence>
<evidence type="ECO:0000256" key="1">
    <source>
        <dbReference type="ARBA" id="ARBA00023224"/>
    </source>
</evidence>
<feature type="domain" description="Methyl-accepting transducer" evidence="4">
    <location>
        <begin position="117"/>
        <end position="278"/>
    </location>
</feature>
<comment type="caution">
    <text evidence="5">The sequence shown here is derived from an EMBL/GenBank/DDBJ whole genome shotgun (WGS) entry which is preliminary data.</text>
</comment>
<dbReference type="Proteomes" id="UP000326671">
    <property type="component" value="Unassembled WGS sequence"/>
</dbReference>
<dbReference type="RefSeq" id="WP_150440514.1">
    <property type="nucleotide sequence ID" value="NZ_VYKL01000019.1"/>
</dbReference>
<name>A0A5J5HS25_9BACI</name>
<gene>
    <name evidence="5" type="ORF">F4V44_13350</name>
</gene>
<dbReference type="EMBL" id="VYKL01000019">
    <property type="protein sequence ID" value="KAA9023637.1"/>
    <property type="molecule type" value="Genomic_DNA"/>
</dbReference>
<keyword evidence="6" id="KW-1185">Reference proteome</keyword>
<feature type="coiled-coil region" evidence="3">
    <location>
        <begin position="219"/>
        <end position="246"/>
    </location>
</feature>
<dbReference type="PROSITE" id="PS50111">
    <property type="entry name" value="CHEMOTAXIS_TRANSDUC_2"/>
    <property type="match status" value="1"/>
</dbReference>
<dbReference type="OrthoDB" id="9807021at2"/>
<dbReference type="PANTHER" id="PTHR32089">
    <property type="entry name" value="METHYL-ACCEPTING CHEMOTAXIS PROTEIN MCPB"/>
    <property type="match status" value="1"/>
</dbReference>
<accession>A0A5J5HS25</accession>
<sequence>MEIRATGKELMEALITITPWIAEIMQADLGFAVTDKKKFVIQKDGKTVKLNISPGDPVNPKSAMAEAMRTKKPAAKNIDASLYGIPVRIYGYPLLDEYRNVIGSVGIAKNIETWTGLNKSAVELAESSNEVGNIINQFLKVASQLNDDSITLQSKADEINNKFKKTNQILESIKSISSQTRLIGLNAAIEAARIGEVGKGFGVVANEIRKLSGNSNDASVEIEKTLRDLQVELQKITEEVAAINSTVIDQLEKAKEINSRISRFEEISKLLLNLSKRL</sequence>
<dbReference type="GO" id="GO:0016020">
    <property type="term" value="C:membrane"/>
    <property type="evidence" value="ECO:0007669"/>
    <property type="project" value="InterPro"/>
</dbReference>
<dbReference type="AlphaFoldDB" id="A0A5J5HS25"/>
<keyword evidence="3" id="KW-0175">Coiled coil</keyword>
<evidence type="ECO:0000256" key="2">
    <source>
        <dbReference type="PROSITE-ProRule" id="PRU00284"/>
    </source>
</evidence>
<reference evidence="5 6" key="1">
    <citation type="submission" date="2019-09" db="EMBL/GenBank/DDBJ databases">
        <title>Whole genome sequences of isolates from the Mars Exploration Rovers.</title>
        <authorList>
            <person name="Seuylemezian A."/>
            <person name="Vaishampayan P."/>
        </authorList>
    </citation>
    <scope>NUCLEOTIDE SEQUENCE [LARGE SCALE GENOMIC DNA]</scope>
    <source>
        <strain evidence="5 6">MER_TA_151</strain>
    </source>
</reference>
<dbReference type="Pfam" id="PF00015">
    <property type="entry name" value="MCPsignal"/>
    <property type="match status" value="1"/>
</dbReference>
<evidence type="ECO:0000259" key="4">
    <source>
        <dbReference type="PROSITE" id="PS50111"/>
    </source>
</evidence>
<dbReference type="SUPFAM" id="SSF58104">
    <property type="entry name" value="Methyl-accepting chemotaxis protein (MCP) signaling domain"/>
    <property type="match status" value="1"/>
</dbReference>
<dbReference type="Gene3D" id="1.10.287.950">
    <property type="entry name" value="Methyl-accepting chemotaxis protein"/>
    <property type="match status" value="1"/>
</dbReference>
<dbReference type="InterPro" id="IPR004089">
    <property type="entry name" value="MCPsignal_dom"/>
</dbReference>